<evidence type="ECO:0000256" key="7">
    <source>
        <dbReference type="SAM" id="Phobius"/>
    </source>
</evidence>
<dbReference type="InterPro" id="IPR051449">
    <property type="entry name" value="ABC-2_transporter_component"/>
</dbReference>
<organism evidence="8 9">
    <name type="scientific">Peribacillus simplex NBRC 15720 = DSM 1321</name>
    <dbReference type="NCBI Taxonomy" id="1349754"/>
    <lineage>
        <taxon>Bacteria</taxon>
        <taxon>Bacillati</taxon>
        <taxon>Bacillota</taxon>
        <taxon>Bacilli</taxon>
        <taxon>Bacillales</taxon>
        <taxon>Bacillaceae</taxon>
        <taxon>Peribacillus</taxon>
    </lineage>
</organism>
<keyword evidence="4 7" id="KW-0812">Transmembrane</keyword>
<dbReference type="NCBIfam" id="TIGR03929">
    <property type="entry name" value="T7_esaA_Nterm"/>
    <property type="match status" value="1"/>
</dbReference>
<sequence>MSEKIKPMLLIGKILVILALPILFFSYIGQNPMKKTETASREIAIVNEDNGTEFNNNPIYVGTELVTTLDKDSEYEWFVVNRSTAESGLANEKYDAVIYFPSDFSKNIYTFDDEQPVKAGIKYKVQPSLNAENMEKVQKELEKTKSKMNKHISTQYWSYVSQSVEDIRKKFDNVLAKEIAFQNTMYEFYTPSSESLAGDIKQHKDMLEGVFAQTKDAGKTSNETMDEIGNTKTQMASFVQDVVSFEEYQKAQSILFEKTSVQNQQLVKESVQSYDKVLNEGNQSIPEIQQGMNTKYSLNDQGISENVGIMQQKLDSSSNELEQFSTSMKDKQVEQITKITQDQQSSIEQFKQSEEAGLDNLQSTLLVQRGNLASSSGEGEVIDDGTTPIEDIETETGKGESVAAPEKKDPIDELSLQVLLDQINGINTALESLVPAEGSEGAAEQINILTAELQAEINNLSGTVNGRTGNYNQVITEFNTLVDSYNDLLAQFTQLQADYNELGTNYKDLGDQWKKSQEDIQKLQDIQSMTIDETIAEIKTLEQSLLEKVGGERRAVLVKAFENSITNRDSTTLLAYYGSLSSYGELAERVTEANVDKVFAANIKELENLKNGVSGNVDEEAKLVKASLAGVNENFGMFSDSIMGYMKEYDANVETGQKATLAELAAITGKAQEVSANLSDHTEVPEIEAEPPVNLDGEMFVSLQDNTATTVGFISELVNSVAERQDTVTKDTADLQAKVGSVQERADQLNDNWSQNVDSTEKIKTDVYSVLNNTLVDDQENGYVYEYLANPVQISGEVLHQEKVNIPPIVMLVIILISGLLIGFFLHHYETIPMMVHAALFTLLNLIVGLIISMYGLKIYPLGDMQEIKWTVFTVLLLFFCSAFTRLAFSIGPFVGAILVIGLISFFTIPLLDLIMPNFNVDHPVADVYMSIQFGNQSAFIPASIILIVLTLIATIIPYIVKRLIVKRLTERRAMAHEVE</sequence>
<evidence type="ECO:0000256" key="1">
    <source>
        <dbReference type="ARBA" id="ARBA00004651"/>
    </source>
</evidence>
<evidence type="ECO:0000313" key="9">
    <source>
        <dbReference type="Proteomes" id="UP000214618"/>
    </source>
</evidence>
<dbReference type="PANTHER" id="PTHR30294">
    <property type="entry name" value="MEMBRANE COMPONENT OF ABC TRANSPORTER YHHJ-RELATED"/>
    <property type="match status" value="1"/>
</dbReference>
<dbReference type="InterPro" id="IPR023838">
    <property type="entry name" value="T7SS_EsaA"/>
</dbReference>
<evidence type="ECO:0000256" key="4">
    <source>
        <dbReference type="ARBA" id="ARBA00022692"/>
    </source>
</evidence>
<accession>A0A223EGF5</accession>
<dbReference type="Proteomes" id="UP000214618">
    <property type="component" value="Chromosome"/>
</dbReference>
<comment type="subcellular location">
    <subcellularLocation>
        <location evidence="1">Cell membrane</location>
        <topology evidence="1">Multi-pass membrane protein</topology>
    </subcellularLocation>
</comment>
<keyword evidence="5 7" id="KW-1133">Transmembrane helix</keyword>
<dbReference type="EMBL" id="CP017704">
    <property type="protein sequence ID" value="ASS94310.1"/>
    <property type="molecule type" value="Genomic_DNA"/>
</dbReference>
<dbReference type="OrthoDB" id="4974788at2"/>
<protein>
    <submittedName>
        <fullName evidence="8">Type VII secretion protein EsaA</fullName>
    </submittedName>
</protein>
<dbReference type="RefSeq" id="WP_063235538.1">
    <property type="nucleotide sequence ID" value="NZ_BCVO01000027.1"/>
</dbReference>
<dbReference type="AlphaFoldDB" id="A0A223EGF5"/>
<feature type="transmembrane region" description="Helical" evidence="7">
    <location>
        <begin position="868"/>
        <end position="889"/>
    </location>
</feature>
<keyword evidence="6 7" id="KW-0472">Membrane</keyword>
<keyword evidence="3" id="KW-1003">Cell membrane</keyword>
<evidence type="ECO:0000313" key="8">
    <source>
        <dbReference type="EMBL" id="ASS94310.1"/>
    </source>
</evidence>
<evidence type="ECO:0000256" key="3">
    <source>
        <dbReference type="ARBA" id="ARBA00022475"/>
    </source>
</evidence>
<feature type="transmembrane region" description="Helical" evidence="7">
    <location>
        <begin position="838"/>
        <end position="856"/>
    </location>
</feature>
<dbReference type="GeneID" id="56473125"/>
<feature type="transmembrane region" description="Helical" evidence="7">
    <location>
        <begin position="939"/>
        <end position="961"/>
    </location>
</feature>
<dbReference type="Gene3D" id="3.40.1710.10">
    <property type="entry name" value="abc type-2 transporter like domain"/>
    <property type="match status" value="1"/>
</dbReference>
<dbReference type="GO" id="GO:0005886">
    <property type="term" value="C:plasma membrane"/>
    <property type="evidence" value="ECO:0007669"/>
    <property type="project" value="UniProtKB-SubCell"/>
</dbReference>
<evidence type="ECO:0000256" key="2">
    <source>
        <dbReference type="ARBA" id="ARBA00008338"/>
    </source>
</evidence>
<feature type="transmembrane region" description="Helical" evidence="7">
    <location>
        <begin position="7"/>
        <end position="28"/>
    </location>
</feature>
<feature type="transmembrane region" description="Helical" evidence="7">
    <location>
        <begin position="896"/>
        <end position="919"/>
    </location>
</feature>
<dbReference type="PANTHER" id="PTHR30294:SF29">
    <property type="entry name" value="MULTIDRUG ABC TRANSPORTER PERMEASE YBHS-RELATED"/>
    <property type="match status" value="1"/>
</dbReference>
<proteinExistence type="inferred from homology"/>
<name>A0A223EGF5_9BACI</name>
<evidence type="ECO:0000256" key="5">
    <source>
        <dbReference type="ARBA" id="ARBA00022989"/>
    </source>
</evidence>
<feature type="transmembrane region" description="Helical" evidence="7">
    <location>
        <begin position="806"/>
        <end position="826"/>
    </location>
</feature>
<gene>
    <name evidence="8" type="ORF">BS1321_10290</name>
</gene>
<comment type="similarity">
    <text evidence="2">Belongs to the EsaA family.</text>
</comment>
<evidence type="ECO:0000256" key="6">
    <source>
        <dbReference type="ARBA" id="ARBA00023136"/>
    </source>
</evidence>
<reference evidence="8 9" key="1">
    <citation type="submission" date="2016-10" db="EMBL/GenBank/DDBJ databases">
        <title>The whole genome sequencing and assembly of Bacillus simplex DSM 1321 strain.</title>
        <authorList>
            <person name="Park M.-K."/>
            <person name="Lee Y.-J."/>
            <person name="Yi H."/>
            <person name="Bahn Y.-S."/>
            <person name="Kim J.F."/>
            <person name="Lee D.-W."/>
        </authorList>
    </citation>
    <scope>NUCLEOTIDE SEQUENCE [LARGE SCALE GENOMIC DNA]</scope>
    <source>
        <strain evidence="8 9">DSM 1321</strain>
    </source>
</reference>